<evidence type="ECO:0000313" key="2">
    <source>
        <dbReference type="Proteomes" id="UP001151760"/>
    </source>
</evidence>
<sequence length="90" mass="9308">MNSSLVAPSLTSRCSSTRAIDAKSGSVDGGFVTSVVGGGMDVDCCGGGVKDCNDYRMTVENTSEDSEITKTASVWGTSEKFKNLAAKSDE</sequence>
<reference evidence="1" key="2">
    <citation type="submission" date="2022-01" db="EMBL/GenBank/DDBJ databases">
        <authorList>
            <person name="Yamashiro T."/>
            <person name="Shiraishi A."/>
            <person name="Satake H."/>
            <person name="Nakayama K."/>
        </authorList>
    </citation>
    <scope>NUCLEOTIDE SEQUENCE</scope>
</reference>
<protein>
    <submittedName>
        <fullName evidence="1">Uncharacterized protein</fullName>
    </submittedName>
</protein>
<reference evidence="1" key="1">
    <citation type="journal article" date="2022" name="Int. J. Mol. Sci.">
        <title>Draft Genome of Tanacetum Coccineum: Genomic Comparison of Closely Related Tanacetum-Family Plants.</title>
        <authorList>
            <person name="Yamashiro T."/>
            <person name="Shiraishi A."/>
            <person name="Nakayama K."/>
            <person name="Satake H."/>
        </authorList>
    </citation>
    <scope>NUCLEOTIDE SEQUENCE</scope>
</reference>
<name>A0ABQ5CKE4_9ASTR</name>
<keyword evidence="2" id="KW-1185">Reference proteome</keyword>
<evidence type="ECO:0000313" key="1">
    <source>
        <dbReference type="EMBL" id="GJT27052.1"/>
    </source>
</evidence>
<dbReference type="EMBL" id="BQNB010014344">
    <property type="protein sequence ID" value="GJT27052.1"/>
    <property type="molecule type" value="Genomic_DNA"/>
</dbReference>
<proteinExistence type="predicted"/>
<comment type="caution">
    <text evidence="1">The sequence shown here is derived from an EMBL/GenBank/DDBJ whole genome shotgun (WGS) entry which is preliminary data.</text>
</comment>
<organism evidence="1 2">
    <name type="scientific">Tanacetum coccineum</name>
    <dbReference type="NCBI Taxonomy" id="301880"/>
    <lineage>
        <taxon>Eukaryota</taxon>
        <taxon>Viridiplantae</taxon>
        <taxon>Streptophyta</taxon>
        <taxon>Embryophyta</taxon>
        <taxon>Tracheophyta</taxon>
        <taxon>Spermatophyta</taxon>
        <taxon>Magnoliopsida</taxon>
        <taxon>eudicotyledons</taxon>
        <taxon>Gunneridae</taxon>
        <taxon>Pentapetalae</taxon>
        <taxon>asterids</taxon>
        <taxon>campanulids</taxon>
        <taxon>Asterales</taxon>
        <taxon>Asteraceae</taxon>
        <taxon>Asteroideae</taxon>
        <taxon>Anthemideae</taxon>
        <taxon>Anthemidinae</taxon>
        <taxon>Tanacetum</taxon>
    </lineage>
</organism>
<gene>
    <name evidence="1" type="ORF">Tco_0907327</name>
</gene>
<accession>A0ABQ5CKE4</accession>
<dbReference type="Proteomes" id="UP001151760">
    <property type="component" value="Unassembled WGS sequence"/>
</dbReference>